<reference evidence="6" key="2">
    <citation type="submission" date="2025-09" db="UniProtKB">
        <authorList>
            <consortium name="Ensembl"/>
        </authorList>
    </citation>
    <scope>IDENTIFICATION</scope>
</reference>
<accession>A0A674J9N3</accession>
<dbReference type="EC" id="3.4.19.12" evidence="2"/>
<feature type="compositionally biased region" description="Basic residues" evidence="4">
    <location>
        <begin position="15"/>
        <end position="24"/>
    </location>
</feature>
<reference evidence="6" key="1">
    <citation type="submission" date="2025-08" db="UniProtKB">
        <authorList>
            <consortium name="Ensembl"/>
        </authorList>
    </citation>
    <scope>IDENTIFICATION</scope>
</reference>
<dbReference type="Gene3D" id="3.90.70.10">
    <property type="entry name" value="Cysteine proteinases"/>
    <property type="match status" value="2"/>
</dbReference>
<dbReference type="PANTHER" id="PTHR21646">
    <property type="entry name" value="UBIQUITIN CARBOXYL-TERMINAL HYDROLASE"/>
    <property type="match status" value="1"/>
</dbReference>
<evidence type="ECO:0000313" key="6">
    <source>
        <dbReference type="Ensembl" id="ENSTMTP00000016174.1"/>
    </source>
</evidence>
<comment type="catalytic activity">
    <reaction evidence="1">
        <text>Thiol-dependent hydrolysis of ester, thioester, amide, peptide and isopeptide bonds formed by the C-terminal Gly of ubiquitin (a 76-residue protein attached to proteins as an intracellular targeting signal).</text>
        <dbReference type="EC" id="3.4.19.12"/>
    </reaction>
</comment>
<proteinExistence type="predicted"/>
<evidence type="ECO:0000259" key="5">
    <source>
        <dbReference type="PROSITE" id="PS50235"/>
    </source>
</evidence>
<feature type="compositionally biased region" description="Low complexity" evidence="4">
    <location>
        <begin position="77"/>
        <end position="94"/>
    </location>
</feature>
<feature type="region of interest" description="Disordered" evidence="4">
    <location>
        <begin position="39"/>
        <end position="95"/>
    </location>
</feature>
<dbReference type="Ensembl" id="ENSTMTT00000016747.1">
    <property type="protein sequence ID" value="ENSTMTP00000016174.1"/>
    <property type="gene ID" value="ENSTMTG00000011655.1"/>
</dbReference>
<dbReference type="FunFam" id="3.90.70.10:FF:000048">
    <property type="entry name" value="Ubiquitin carboxyl-terminal hydrolase 31"/>
    <property type="match status" value="1"/>
</dbReference>
<dbReference type="Proteomes" id="UP000472274">
    <property type="component" value="Unplaced"/>
</dbReference>
<dbReference type="PROSITE" id="PS00972">
    <property type="entry name" value="USP_1"/>
    <property type="match status" value="1"/>
</dbReference>
<dbReference type="InterPro" id="IPR028889">
    <property type="entry name" value="USP"/>
</dbReference>
<dbReference type="PANTHER" id="PTHR21646:SF20">
    <property type="entry name" value="UBIQUITIN CARBOXYL-TERMINAL HYDROLASE 43"/>
    <property type="match status" value="1"/>
</dbReference>
<feature type="region of interest" description="Disordered" evidence="4">
    <location>
        <begin position="1"/>
        <end position="24"/>
    </location>
</feature>
<feature type="compositionally biased region" description="Basic and acidic residues" evidence="4">
    <location>
        <begin position="962"/>
        <end position="992"/>
    </location>
</feature>
<gene>
    <name evidence="6" type="primary">USP43</name>
</gene>
<dbReference type="PROSITE" id="PS00973">
    <property type="entry name" value="USP_2"/>
    <property type="match status" value="1"/>
</dbReference>
<dbReference type="GeneTree" id="ENSGT00940000158772"/>
<evidence type="ECO:0000313" key="7">
    <source>
        <dbReference type="Proteomes" id="UP000472274"/>
    </source>
</evidence>
<organism evidence="6 7">
    <name type="scientific">Terrapene triunguis</name>
    <name type="common">Three-toed box turtle</name>
    <dbReference type="NCBI Taxonomy" id="2587831"/>
    <lineage>
        <taxon>Eukaryota</taxon>
        <taxon>Metazoa</taxon>
        <taxon>Chordata</taxon>
        <taxon>Craniata</taxon>
        <taxon>Vertebrata</taxon>
        <taxon>Euteleostomi</taxon>
        <taxon>Archelosauria</taxon>
        <taxon>Testudinata</taxon>
        <taxon>Testudines</taxon>
        <taxon>Cryptodira</taxon>
        <taxon>Durocryptodira</taxon>
        <taxon>Testudinoidea</taxon>
        <taxon>Emydidae</taxon>
        <taxon>Terrapene</taxon>
    </lineage>
</organism>
<dbReference type="InterPro" id="IPR001394">
    <property type="entry name" value="Peptidase_C19_UCH"/>
</dbReference>
<dbReference type="AlphaFoldDB" id="A0A674J9N3"/>
<dbReference type="InterPro" id="IPR050185">
    <property type="entry name" value="Ub_carboxyl-term_hydrolase"/>
</dbReference>
<feature type="domain" description="USP" evidence="5">
    <location>
        <begin position="95"/>
        <end position="696"/>
    </location>
</feature>
<feature type="compositionally biased region" description="Basic and acidic residues" evidence="4">
    <location>
        <begin position="1003"/>
        <end position="1018"/>
    </location>
</feature>
<dbReference type="CDD" id="cd02674">
    <property type="entry name" value="Peptidase_C19R"/>
    <property type="match status" value="1"/>
</dbReference>
<sequence length="1122" mass="121906">AAPGPSAQGTEPPGRRRGSRRRPLRALGSLVSRLLKTLSALSHLGGGSRRGGAEPEDDEGGFRCPPGPPPAGPPGPRRSWSPPGGAAEGRPPGAQGLKNHGNTCFMNAVVQCLSNTDLLAEFLGLEQYRARGVPGEVTQQLAALVRALWTLDYTPQLSVEFKNIVAKYGAQFRGNSQHDALEFLLWLLDRMHEDLGSSSPSQKARTAGKVSVLYPPLPDISALSPQGTAPPSRQSFVQNHFQAQYRSSLTCPHCLKQSNTFDPFLCVSLPIPLRQTRPLNVTLVFQSKSQRFLRIGLAVPLFSTVATLRALVAEEGKITPDQVILVELSPSGFQRSFHDEEDLNAIAEGDSVYAFQAPLPFSRGSSSRLSGTRLRSALFLAGGRVLLLLCNTAGTGQQAARFGPPLLTREDRAISWEQLQQCILSKMRYLMRNEAQGVGDLFRVRVAGGSVACSYLSPQDGRPLYHPAVDRALQFSGLGGPPHVKLVVEWDPNTKERLFGSIQEEVVQDTESVRLQQQAHQQQHSCTLDECFQLYTKEEQLAPDDAWRCPHCQVLQQGVVKLSLWTLPDILIIHLKRFRQVGERRTKLSTLVRFPLRGLNMAPHVAKRSQAGAQALGPWATWKQLPYLHESSQLESLYDLYAVCNHHGSMQGGHYTAYCRNSLDSHWYSYDDSAVEPVLEDEVSTRGAYILFYQRRNVIPSWSASSSVQGSTSSSVSDHWLSRLSGSSKRESLVSRSSTACPSLPKVPDSPVFLDAATSQEKGGFESRPLVRSIQGRSVSMKVSPTKARLGATKPVPLRWSFAARDRPQAASGELVEYLESGRRPRYTNESIVPLMTGGSENTPVLARPPLNPAAAGKDQGAGRAGKASGNSPGTVGGAAESHGKASPATEMAGTLKRSSKPKEEAGQPQRTSKKLELPVNAGAPWKAEEPKTNGSKVSSNGAAHAGTLPHPHRSQRARGAPGRDGDHDQRTPAKAGEHGRDRDPEAERQPEGKFTIFRAGFLKKEPKQPGESERPHASEPAMGSSRTSANGTLGRRGKEGQANGRISRSEVDIKRSQSSASIHSKADWALRRSASLYKNGSSGHQHSRSVPLEKVACGTLQRVKYHTASLGRKKPVPESSF</sequence>
<evidence type="ECO:0000256" key="2">
    <source>
        <dbReference type="ARBA" id="ARBA00012759"/>
    </source>
</evidence>
<feature type="region of interest" description="Disordered" evidence="4">
    <location>
        <begin position="834"/>
        <end position="1069"/>
    </location>
</feature>
<keyword evidence="3" id="KW-0378">Hydrolase</keyword>
<dbReference type="InterPro" id="IPR018200">
    <property type="entry name" value="USP_CS"/>
</dbReference>
<evidence type="ECO:0000256" key="1">
    <source>
        <dbReference type="ARBA" id="ARBA00000707"/>
    </source>
</evidence>
<dbReference type="InParanoid" id="A0A674J9N3"/>
<dbReference type="PROSITE" id="PS50235">
    <property type="entry name" value="USP_3"/>
    <property type="match status" value="1"/>
</dbReference>
<keyword evidence="7" id="KW-1185">Reference proteome</keyword>
<dbReference type="InterPro" id="IPR038765">
    <property type="entry name" value="Papain-like_cys_pep_sf"/>
</dbReference>
<name>A0A674J9N3_9SAUR</name>
<protein>
    <recommendedName>
        <fullName evidence="2">ubiquitinyl hydrolase 1</fullName>
        <ecNumber evidence="2">3.4.19.12</ecNumber>
    </recommendedName>
</protein>
<dbReference type="SUPFAM" id="SSF54001">
    <property type="entry name" value="Cysteine proteinases"/>
    <property type="match status" value="1"/>
</dbReference>
<dbReference type="GO" id="GO:0016579">
    <property type="term" value="P:protein deubiquitination"/>
    <property type="evidence" value="ECO:0007669"/>
    <property type="project" value="InterPro"/>
</dbReference>
<evidence type="ECO:0000256" key="3">
    <source>
        <dbReference type="ARBA" id="ARBA00022801"/>
    </source>
</evidence>
<feature type="compositionally biased region" description="Pro residues" evidence="4">
    <location>
        <begin position="65"/>
        <end position="76"/>
    </location>
</feature>
<dbReference type="Pfam" id="PF00443">
    <property type="entry name" value="UCH"/>
    <property type="match status" value="1"/>
</dbReference>
<feature type="compositionally biased region" description="Polar residues" evidence="4">
    <location>
        <begin position="933"/>
        <end position="942"/>
    </location>
</feature>
<dbReference type="GO" id="GO:0004843">
    <property type="term" value="F:cysteine-type deubiquitinase activity"/>
    <property type="evidence" value="ECO:0007669"/>
    <property type="project" value="UniProtKB-EC"/>
</dbReference>
<evidence type="ECO:0000256" key="4">
    <source>
        <dbReference type="SAM" id="MobiDB-lite"/>
    </source>
</evidence>